<dbReference type="STRING" id="466.Lmac_2820"/>
<gene>
    <name evidence="3" type="ORF">Lmac_2820</name>
</gene>
<comment type="caution">
    <text evidence="3">The sequence shown here is derived from an EMBL/GenBank/DDBJ whole genome shotgun (WGS) entry which is preliminary data.</text>
</comment>
<keyword evidence="4" id="KW-1185">Reference proteome</keyword>
<feature type="transmembrane region" description="Helical" evidence="2">
    <location>
        <begin position="182"/>
        <end position="204"/>
    </location>
</feature>
<dbReference type="Proteomes" id="UP000054908">
    <property type="component" value="Unassembled WGS sequence"/>
</dbReference>
<evidence type="ECO:0000256" key="1">
    <source>
        <dbReference type="NCBIfam" id="TIGR00697"/>
    </source>
</evidence>
<dbReference type="NCBIfam" id="TIGR00697">
    <property type="entry name" value="queuosine precursor transporter"/>
    <property type="match status" value="1"/>
</dbReference>
<reference evidence="3 4" key="1">
    <citation type="submission" date="2015-11" db="EMBL/GenBank/DDBJ databases">
        <title>Genomic analysis of 38 Legionella species identifies large and diverse effector repertoires.</title>
        <authorList>
            <person name="Burstein D."/>
            <person name="Amaro F."/>
            <person name="Zusman T."/>
            <person name="Lifshitz Z."/>
            <person name="Cohen O."/>
            <person name="Gilbert J.A."/>
            <person name="Pupko T."/>
            <person name="Shuman H.A."/>
            <person name="Segal G."/>
        </authorList>
    </citation>
    <scope>NUCLEOTIDE SEQUENCE [LARGE SCALE GENOMIC DNA]</scope>
    <source>
        <strain evidence="3 4">PX-1-G2-E2</strain>
    </source>
</reference>
<organism evidence="3 4">
    <name type="scientific">Legionella maceachernii</name>
    <dbReference type="NCBI Taxonomy" id="466"/>
    <lineage>
        <taxon>Bacteria</taxon>
        <taxon>Pseudomonadati</taxon>
        <taxon>Pseudomonadota</taxon>
        <taxon>Gammaproteobacteria</taxon>
        <taxon>Legionellales</taxon>
        <taxon>Legionellaceae</taxon>
        <taxon>Legionella</taxon>
    </lineage>
</organism>
<sequence length="252" mass="28909">MDVLENTQREFQSKFLFLLATLFSATWLISGIAAVKLVSFWGIVLTGSFFIFPITSILNCLIVEIYGYKNARQAIWSGFLLNLLFVFFIHIVDKIPPSPSWTLQNQFHDILVPSTRIICASVISYLISDFLNSYLLAKLKCKNYILPKRILVSTICASSIDIICFFLLAFFGTMPGDLFLKIFGYAYIKKILCQIFFLPLILILTDLIKKKEGFELYDFDTEFTPFSLNNVYDFHAYKTYSSTTSKAKISTR</sequence>
<dbReference type="PANTHER" id="PTHR34300:SF2">
    <property type="entry name" value="QUEUOSINE PRECURSOR TRANSPORTER-RELATED"/>
    <property type="match status" value="1"/>
</dbReference>
<feature type="transmembrane region" description="Helical" evidence="2">
    <location>
        <begin position="149"/>
        <end position="170"/>
    </location>
</feature>
<dbReference type="OrthoDB" id="9805479at2"/>
<dbReference type="EMBL" id="LNYL01000051">
    <property type="protein sequence ID" value="KTD23947.1"/>
    <property type="molecule type" value="Genomic_DNA"/>
</dbReference>
<keyword evidence="2" id="KW-0472">Membrane</keyword>
<accession>A0A0W0VUU5</accession>
<feature type="transmembrane region" description="Helical" evidence="2">
    <location>
        <begin position="40"/>
        <end position="62"/>
    </location>
</feature>
<evidence type="ECO:0000313" key="4">
    <source>
        <dbReference type="Proteomes" id="UP000054908"/>
    </source>
</evidence>
<dbReference type="RefSeq" id="WP_058453506.1">
    <property type="nucleotide sequence ID" value="NZ_CAAAIB010000008.1"/>
</dbReference>
<feature type="transmembrane region" description="Helical" evidence="2">
    <location>
        <begin position="74"/>
        <end position="92"/>
    </location>
</feature>
<evidence type="ECO:0000256" key="2">
    <source>
        <dbReference type="SAM" id="Phobius"/>
    </source>
</evidence>
<dbReference type="InterPro" id="IPR003744">
    <property type="entry name" value="YhhQ"/>
</dbReference>
<dbReference type="PATRIC" id="fig|466.6.peg.3017"/>
<proteinExistence type="predicted"/>
<feature type="transmembrane region" description="Helical" evidence="2">
    <location>
        <begin position="112"/>
        <end position="137"/>
    </location>
</feature>
<name>A0A0W0VUU5_9GAMM</name>
<dbReference type="AlphaFoldDB" id="A0A0W0VUU5"/>
<protein>
    <recommendedName>
        <fullName evidence="1">Queuosine precursor transporter</fullName>
    </recommendedName>
</protein>
<keyword evidence="2" id="KW-1133">Transmembrane helix</keyword>
<feature type="transmembrane region" description="Helical" evidence="2">
    <location>
        <begin position="15"/>
        <end position="34"/>
    </location>
</feature>
<dbReference type="PANTHER" id="PTHR34300">
    <property type="entry name" value="QUEUOSINE PRECURSOR TRANSPORTER-RELATED"/>
    <property type="match status" value="1"/>
</dbReference>
<keyword evidence="2" id="KW-0812">Transmembrane</keyword>
<dbReference type="Pfam" id="PF02592">
    <property type="entry name" value="Vut_1"/>
    <property type="match status" value="1"/>
</dbReference>
<evidence type="ECO:0000313" key="3">
    <source>
        <dbReference type="EMBL" id="KTD23947.1"/>
    </source>
</evidence>